<dbReference type="EMBL" id="BOON01000055">
    <property type="protein sequence ID" value="GII25679.1"/>
    <property type="molecule type" value="Genomic_DNA"/>
</dbReference>
<evidence type="ECO:0000313" key="3">
    <source>
        <dbReference type="Proteomes" id="UP000599074"/>
    </source>
</evidence>
<gene>
    <name evidence="2" type="ORF">Pme01_52760</name>
</gene>
<comment type="caution">
    <text evidence="2">The sequence shown here is derived from an EMBL/GenBank/DDBJ whole genome shotgun (WGS) entry which is preliminary data.</text>
</comment>
<evidence type="ECO:0000313" key="2">
    <source>
        <dbReference type="EMBL" id="GII25679.1"/>
    </source>
</evidence>
<organism evidence="2 3">
    <name type="scientific">Planosporangium mesophilum</name>
    <dbReference type="NCBI Taxonomy" id="689768"/>
    <lineage>
        <taxon>Bacteria</taxon>
        <taxon>Bacillati</taxon>
        <taxon>Actinomycetota</taxon>
        <taxon>Actinomycetes</taxon>
        <taxon>Micromonosporales</taxon>
        <taxon>Micromonosporaceae</taxon>
        <taxon>Planosporangium</taxon>
    </lineage>
</organism>
<feature type="compositionally biased region" description="Polar residues" evidence="1">
    <location>
        <begin position="31"/>
        <end position="46"/>
    </location>
</feature>
<feature type="region of interest" description="Disordered" evidence="1">
    <location>
        <begin position="1"/>
        <end position="53"/>
    </location>
</feature>
<reference evidence="2" key="1">
    <citation type="submission" date="2021-01" db="EMBL/GenBank/DDBJ databases">
        <title>Whole genome shotgun sequence of Planosporangium mesophilum NBRC 109066.</title>
        <authorList>
            <person name="Komaki H."/>
            <person name="Tamura T."/>
        </authorList>
    </citation>
    <scope>NUCLEOTIDE SEQUENCE</scope>
    <source>
        <strain evidence="2">NBRC 109066</strain>
    </source>
</reference>
<evidence type="ECO:0000256" key="1">
    <source>
        <dbReference type="SAM" id="MobiDB-lite"/>
    </source>
</evidence>
<keyword evidence="3" id="KW-1185">Reference proteome</keyword>
<protein>
    <submittedName>
        <fullName evidence="2">Uncharacterized protein</fullName>
    </submittedName>
</protein>
<accession>A0A8J3TJB7</accession>
<proteinExistence type="predicted"/>
<sequence>MAAGPSPRSRRGEQEADGGFSATGGGYEGVDSSSLWVTPPDETSQVPVPARLGPVCQHNQINITAMSPSRPSL</sequence>
<dbReference type="Proteomes" id="UP000599074">
    <property type="component" value="Unassembled WGS sequence"/>
</dbReference>
<dbReference type="AlphaFoldDB" id="A0A8J3TJB7"/>
<name>A0A8J3TJB7_9ACTN</name>